<name>A0A381NUZ9_9ZZZZ</name>
<dbReference type="GO" id="GO:0016779">
    <property type="term" value="F:nucleotidyltransferase activity"/>
    <property type="evidence" value="ECO:0007669"/>
    <property type="project" value="UniProtKB-ARBA"/>
</dbReference>
<evidence type="ECO:0000313" key="2">
    <source>
        <dbReference type="EMBL" id="SUZ57718.1"/>
    </source>
</evidence>
<dbReference type="EMBL" id="UINC01000575">
    <property type="protein sequence ID" value="SUZ57718.1"/>
    <property type="molecule type" value="Genomic_DNA"/>
</dbReference>
<accession>A0A381NUZ9</accession>
<dbReference type="InterPro" id="IPR025877">
    <property type="entry name" value="MobA-like_NTP_Trfase"/>
</dbReference>
<sequence>VSDASLVVMAGGLGTRFGGVKQLAEVGRAGEAILDFTIRDALAAGVVRIVVIARSDIDGDLRRHLRTQHGSGLDLEVVHQDAFGPPRARPWGTGHAVAGAASLLDGPAVVVNADDYYGATGVARVAEAVASTGSRAVMLGFPLAGTLPDSGRVSRGVCRLGADGLLKGLVETHGIGWEGATITALDPFGDLDPTTPVSMNIWGLPLHAVERLVGQWEEFHAVNSADPTVEFLLPEALAGQHREGSLDIAVLSTDEEWIGLTNREDLEVARAAFADL</sequence>
<organism evidence="2">
    <name type="scientific">marine metagenome</name>
    <dbReference type="NCBI Taxonomy" id="408172"/>
    <lineage>
        <taxon>unclassified sequences</taxon>
        <taxon>metagenomes</taxon>
        <taxon>ecological metagenomes</taxon>
    </lineage>
</organism>
<dbReference type="Gene3D" id="3.90.550.10">
    <property type="entry name" value="Spore Coat Polysaccharide Biosynthesis Protein SpsA, Chain A"/>
    <property type="match status" value="1"/>
</dbReference>
<proteinExistence type="predicted"/>
<gene>
    <name evidence="2" type="ORF">METZ01_LOCUS10572</name>
</gene>
<dbReference type="SUPFAM" id="SSF53448">
    <property type="entry name" value="Nucleotide-diphospho-sugar transferases"/>
    <property type="match status" value="1"/>
</dbReference>
<evidence type="ECO:0000259" key="1">
    <source>
        <dbReference type="Pfam" id="PF12804"/>
    </source>
</evidence>
<reference evidence="2" key="1">
    <citation type="submission" date="2018-05" db="EMBL/GenBank/DDBJ databases">
        <authorList>
            <person name="Lanie J.A."/>
            <person name="Ng W.-L."/>
            <person name="Kazmierczak K.M."/>
            <person name="Andrzejewski T.M."/>
            <person name="Davidsen T.M."/>
            <person name="Wayne K.J."/>
            <person name="Tettelin H."/>
            <person name="Glass J.I."/>
            <person name="Rusch D."/>
            <person name="Podicherti R."/>
            <person name="Tsui H.-C.T."/>
            <person name="Winkler M.E."/>
        </authorList>
    </citation>
    <scope>NUCLEOTIDE SEQUENCE</scope>
</reference>
<protein>
    <recommendedName>
        <fullName evidence="1">MobA-like NTP transferase domain-containing protein</fullName>
    </recommendedName>
</protein>
<feature type="non-terminal residue" evidence="2">
    <location>
        <position position="1"/>
    </location>
</feature>
<dbReference type="AlphaFoldDB" id="A0A381NUZ9"/>
<feature type="domain" description="MobA-like NTP transferase" evidence="1">
    <location>
        <begin position="7"/>
        <end position="140"/>
    </location>
</feature>
<dbReference type="InterPro" id="IPR029044">
    <property type="entry name" value="Nucleotide-diphossugar_trans"/>
</dbReference>
<dbReference type="Pfam" id="PF12804">
    <property type="entry name" value="NTP_transf_3"/>
    <property type="match status" value="1"/>
</dbReference>